<evidence type="ECO:0000313" key="11">
    <source>
        <dbReference type="Proteomes" id="UP000251314"/>
    </source>
</evidence>
<dbReference type="SUPFAM" id="SSF52058">
    <property type="entry name" value="L domain-like"/>
    <property type="match status" value="1"/>
</dbReference>
<feature type="region of interest" description="Disordered" evidence="2">
    <location>
        <begin position="304"/>
        <end position="327"/>
    </location>
</feature>
<organism evidence="10 11">
    <name type="scientific">Phytophthora cactorum</name>
    <dbReference type="NCBI Taxonomy" id="29920"/>
    <lineage>
        <taxon>Eukaryota</taxon>
        <taxon>Sar</taxon>
        <taxon>Stramenopiles</taxon>
        <taxon>Oomycota</taxon>
        <taxon>Peronosporomycetes</taxon>
        <taxon>Peronosporales</taxon>
        <taxon>Peronosporaceae</taxon>
        <taxon>Phytophthora</taxon>
    </lineage>
</organism>
<protein>
    <submittedName>
        <fullName evidence="10">Uncharacterized protein</fullName>
    </submittedName>
</protein>
<dbReference type="Gene3D" id="1.10.238.10">
    <property type="entry name" value="EF-hand"/>
    <property type="match status" value="1"/>
</dbReference>
<evidence type="ECO:0000259" key="3">
    <source>
        <dbReference type="PROSITE" id="PS50020"/>
    </source>
</evidence>
<dbReference type="AlphaFoldDB" id="A0A329S5V5"/>
<dbReference type="CDD" id="cd00201">
    <property type="entry name" value="WW"/>
    <property type="match status" value="2"/>
</dbReference>
<dbReference type="EMBL" id="RCMG01000200">
    <property type="protein sequence ID" value="KAG2859941.1"/>
    <property type="molecule type" value="Genomic_DNA"/>
</dbReference>
<dbReference type="PROSITE" id="PS50096">
    <property type="entry name" value="IQ"/>
    <property type="match status" value="1"/>
</dbReference>
<dbReference type="VEuPathDB" id="FungiDB:PC110_g12622"/>
<dbReference type="InterPro" id="IPR011992">
    <property type="entry name" value="EF-hand-dom_pair"/>
</dbReference>
<dbReference type="Proteomes" id="UP000760860">
    <property type="component" value="Unassembled WGS sequence"/>
</dbReference>
<dbReference type="Proteomes" id="UP000774804">
    <property type="component" value="Unassembled WGS sequence"/>
</dbReference>
<feature type="domain" description="WW" evidence="3">
    <location>
        <begin position="283"/>
        <end position="303"/>
    </location>
</feature>
<dbReference type="CDD" id="cd00051">
    <property type="entry name" value="EFh"/>
    <property type="match status" value="1"/>
</dbReference>
<dbReference type="Pfam" id="PF13499">
    <property type="entry name" value="EF-hand_7"/>
    <property type="match status" value="1"/>
</dbReference>
<dbReference type="EMBL" id="MJFZ01000341">
    <property type="protein sequence ID" value="RAW31038.1"/>
    <property type="molecule type" value="Genomic_DNA"/>
</dbReference>
<dbReference type="PROSITE" id="PS01159">
    <property type="entry name" value="WW_DOMAIN_1"/>
    <property type="match status" value="1"/>
</dbReference>
<dbReference type="EMBL" id="RCML01000282">
    <property type="protein sequence ID" value="KAG2982329.1"/>
    <property type="molecule type" value="Genomic_DNA"/>
</dbReference>
<evidence type="ECO:0000313" key="7">
    <source>
        <dbReference type="EMBL" id="KAG2943073.1"/>
    </source>
</evidence>
<evidence type="ECO:0000313" key="8">
    <source>
        <dbReference type="EMBL" id="KAG2982329.1"/>
    </source>
</evidence>
<keyword evidence="11" id="KW-1185">Reference proteome</keyword>
<feature type="domain" description="EF-hand" evidence="4">
    <location>
        <begin position="372"/>
        <end position="407"/>
    </location>
</feature>
<feature type="compositionally biased region" description="Polar residues" evidence="2">
    <location>
        <begin position="311"/>
        <end position="321"/>
    </location>
</feature>
<name>A0A329S5V5_9STRA</name>
<dbReference type="OrthoDB" id="206948at2759"/>
<dbReference type="GO" id="GO:0005509">
    <property type="term" value="F:calcium ion binding"/>
    <property type="evidence" value="ECO:0007669"/>
    <property type="project" value="InterPro"/>
</dbReference>
<dbReference type="SMART" id="SM00054">
    <property type="entry name" value="EFh"/>
    <property type="match status" value="2"/>
</dbReference>
<reference evidence="10 11" key="1">
    <citation type="submission" date="2018-01" db="EMBL/GenBank/DDBJ databases">
        <title>Draft genome of the strawberry crown rot pathogen Phytophthora cactorum.</title>
        <authorList>
            <person name="Armitage A.D."/>
            <person name="Lysoe E."/>
            <person name="Nellist C.F."/>
            <person name="Harrison R.J."/>
            <person name="Brurberg M.B."/>
        </authorList>
    </citation>
    <scope>NUCLEOTIDE SEQUENCE [LARGE SCALE GENOMIC DNA]</scope>
    <source>
        <strain evidence="10 11">10300</strain>
    </source>
</reference>
<evidence type="ECO:0000313" key="9">
    <source>
        <dbReference type="EMBL" id="KAG3220933.1"/>
    </source>
</evidence>
<dbReference type="Gene3D" id="3.80.10.10">
    <property type="entry name" value="Ribonuclease Inhibitor"/>
    <property type="match status" value="1"/>
</dbReference>
<gene>
    <name evidence="10" type="ORF">PC110_g12622</name>
    <name evidence="5" type="ORF">PC113_g8482</name>
    <name evidence="6" type="ORF">PC115_g7580</name>
    <name evidence="7" type="ORF">PC117_g9557</name>
    <name evidence="8" type="ORF">PC118_g10045</name>
    <name evidence="9" type="ORF">PC129_g8303</name>
</gene>
<comment type="caution">
    <text evidence="10">The sequence shown here is derived from an EMBL/GenBank/DDBJ whole genome shotgun (WGS) entry which is preliminary data.</text>
</comment>
<dbReference type="SUPFAM" id="SSF51045">
    <property type="entry name" value="WW domain"/>
    <property type="match status" value="1"/>
</dbReference>
<dbReference type="EMBL" id="RCMK01000220">
    <property type="protein sequence ID" value="KAG2943073.1"/>
    <property type="molecule type" value="Genomic_DNA"/>
</dbReference>
<dbReference type="STRING" id="29920.A0A329S5V5"/>
<evidence type="ECO:0000259" key="4">
    <source>
        <dbReference type="PROSITE" id="PS50222"/>
    </source>
</evidence>
<dbReference type="PROSITE" id="PS00018">
    <property type="entry name" value="EF_HAND_1"/>
    <property type="match status" value="2"/>
</dbReference>
<dbReference type="Proteomes" id="UP000736787">
    <property type="component" value="Unassembled WGS sequence"/>
</dbReference>
<dbReference type="Pfam" id="PF00397">
    <property type="entry name" value="WW"/>
    <property type="match status" value="2"/>
</dbReference>
<dbReference type="PROSITE" id="PS50020">
    <property type="entry name" value="WW_DOMAIN_2"/>
    <property type="match status" value="2"/>
</dbReference>
<dbReference type="SUPFAM" id="SSF47473">
    <property type="entry name" value="EF-hand"/>
    <property type="match status" value="1"/>
</dbReference>
<dbReference type="Proteomes" id="UP000251314">
    <property type="component" value="Unassembled WGS sequence"/>
</dbReference>
<dbReference type="EMBL" id="RCMV01000240">
    <property type="protein sequence ID" value="KAG3220933.1"/>
    <property type="molecule type" value="Genomic_DNA"/>
</dbReference>
<dbReference type="PROSITE" id="PS50222">
    <property type="entry name" value="EF_HAND_2"/>
    <property type="match status" value="2"/>
</dbReference>
<evidence type="ECO:0000256" key="1">
    <source>
        <dbReference type="ARBA" id="ARBA00022837"/>
    </source>
</evidence>
<dbReference type="Gene3D" id="2.20.70.10">
    <property type="match status" value="2"/>
</dbReference>
<evidence type="ECO:0000313" key="10">
    <source>
        <dbReference type="EMBL" id="RAW31038.1"/>
    </source>
</evidence>
<proteinExistence type="predicted"/>
<dbReference type="InterPro" id="IPR002048">
    <property type="entry name" value="EF_hand_dom"/>
</dbReference>
<dbReference type="InterPro" id="IPR018247">
    <property type="entry name" value="EF_Hand_1_Ca_BS"/>
</dbReference>
<keyword evidence="1" id="KW-0106">Calcium</keyword>
<sequence>MSSGSKLREDPRHHKNKEAIRHLSQSQLEILTLASIFHETGGRIPNDRGKATTWTRQSGWDKILEVSAALKNGGMSIPKITTMQAFFPPVFGVKWERNHIVAIDLSDNGLSGTFPAKIVRLRFLTTLKMRNNPNLRGPLPREIYSMPHLKYCYIDGTKVENALPFNIAHSFEITQTKPESGRSSKSAVSTVSFCTGNEHLIRWMADMTEAEMYMVHSTLKKLHESTTGQAGRQQIKCTASNATGPERAAAAIKLQRIYRARIERTKFRDFLHSLIEMKVDPTTGYTYYVNARTGEATWDKPKFLGSDIDSDTNTNKPSNNAEDAREAWKPYDDGYGNAYYWNSVTGESSWEPPTFLSRIYEELRERYGADKTDDERFELFFQDIDRDGTGEIDQDEFARLCGDLGMALSAKQIKEVFQELDSSGDGQLDRPEIIAWLTRNFK</sequence>
<feature type="domain" description="EF-hand" evidence="4">
    <location>
        <begin position="408"/>
        <end position="442"/>
    </location>
</feature>
<dbReference type="Proteomes" id="UP000735874">
    <property type="component" value="Unassembled WGS sequence"/>
</dbReference>
<accession>A0A329S5V5</accession>
<feature type="domain" description="WW" evidence="3">
    <location>
        <begin position="322"/>
        <end position="355"/>
    </location>
</feature>
<dbReference type="InterPro" id="IPR001202">
    <property type="entry name" value="WW_dom"/>
</dbReference>
<dbReference type="EMBL" id="RCMI01000185">
    <property type="protein sequence ID" value="KAG2927456.1"/>
    <property type="molecule type" value="Genomic_DNA"/>
</dbReference>
<dbReference type="InterPro" id="IPR036020">
    <property type="entry name" value="WW_dom_sf"/>
</dbReference>
<reference evidence="9" key="2">
    <citation type="submission" date="2018-05" db="EMBL/GenBank/DDBJ databases">
        <title>Effector identification in a new, highly contiguous assembly of the strawberry crown rot pathogen Phytophthora cactorum.</title>
        <authorList>
            <person name="Armitage A.D."/>
            <person name="Nellist C.F."/>
            <person name="Bates H."/>
            <person name="Vickerstaff R.J."/>
            <person name="Harrison R.J."/>
        </authorList>
    </citation>
    <scope>NUCLEOTIDE SEQUENCE</scope>
    <source>
        <strain evidence="5">15-7</strain>
        <strain evidence="6">4032</strain>
        <strain evidence="7">4040</strain>
        <strain evidence="8">P415</strain>
        <strain evidence="9">P421</strain>
    </source>
</reference>
<dbReference type="SMART" id="SM00456">
    <property type="entry name" value="WW"/>
    <property type="match status" value="2"/>
</dbReference>
<dbReference type="InterPro" id="IPR032675">
    <property type="entry name" value="LRR_dom_sf"/>
</dbReference>
<evidence type="ECO:0000313" key="5">
    <source>
        <dbReference type="EMBL" id="KAG2859941.1"/>
    </source>
</evidence>
<dbReference type="Proteomes" id="UP000697107">
    <property type="component" value="Unassembled WGS sequence"/>
</dbReference>
<evidence type="ECO:0000313" key="6">
    <source>
        <dbReference type="EMBL" id="KAG2927456.1"/>
    </source>
</evidence>
<evidence type="ECO:0000256" key="2">
    <source>
        <dbReference type="SAM" id="MobiDB-lite"/>
    </source>
</evidence>